<feature type="signal peptide" evidence="1">
    <location>
        <begin position="1"/>
        <end position="28"/>
    </location>
</feature>
<reference evidence="2 3" key="1">
    <citation type="submission" date="2018-10" db="EMBL/GenBank/DDBJ databases">
        <title>Genome Sequence of Cohnella sp.</title>
        <authorList>
            <person name="Srinivasan S."/>
            <person name="Kim M.K."/>
        </authorList>
    </citation>
    <scope>NUCLEOTIDE SEQUENCE [LARGE SCALE GENOMIC DNA]</scope>
    <source>
        <strain evidence="2 3">18JY8-7</strain>
    </source>
</reference>
<dbReference type="RefSeq" id="WP_123043186.1">
    <property type="nucleotide sequence ID" value="NZ_CP033433.1"/>
</dbReference>
<sequence length="586" mass="59488">MKINKMTKSLTVIALGAGIALLAGKAGADGTNVPDASQFTIHNVKEDAGDSIDISGLNAGDVVKIYLASDGSELGSVTATGATAQIKGLNLPAGSETIQATVKGAAGSESEKLGLNVGPAPYDEVTVKWNPNDLIITNNAGKADTIVLKNLEPGSVLRVYDKADPASRKLLGQAVVGKNKTEASVTLKEAGGAGNTDGKVYVTVTKEPVATEVIVLGAPKSATPVDITYTNNYLLADTIKVAGLSQGDIVSVYRNDGTTLIGKAAVAKNKTEALVSLKKDTISGSGETVKITVTSLNKRASNPATVVIGEEPTTAKLLDSNVNVTNAAGKLPDKVKVTGVSAGDTITVTGSGVTKVTGKVGKDKTEIELVVKGLATNGGSIDVTVTTPGKKESPVLSKSYDPEGGAVSTAPSVENITVANVAGSDDEVKVSGLAAGDVVKIYKGGALINTTTATDTSVKISLDLASTSAGSIEVSVTSPGKGESPKTAKDFGAEVQRSTALLLENVTIVNHPNGTNDSIAISAGLTNGDSVKIYFVGTDHISTRNAGSSSLNINDINLPFGQIEITVTSAGKLESLPLRLDVPAES</sequence>
<evidence type="ECO:0000313" key="3">
    <source>
        <dbReference type="Proteomes" id="UP000269097"/>
    </source>
</evidence>
<gene>
    <name evidence="2" type="ORF">EAV92_22675</name>
</gene>
<proteinExistence type="predicted"/>
<evidence type="ECO:0000256" key="1">
    <source>
        <dbReference type="SAM" id="SignalP"/>
    </source>
</evidence>
<feature type="chain" id="PRO_5018076700" evidence="1">
    <location>
        <begin position="29"/>
        <end position="586"/>
    </location>
</feature>
<evidence type="ECO:0000313" key="2">
    <source>
        <dbReference type="EMBL" id="AYQ75106.1"/>
    </source>
</evidence>
<dbReference type="AlphaFoldDB" id="A0A3G3K3M3"/>
<accession>A0A3G3K3M3</accession>
<keyword evidence="3" id="KW-1185">Reference proteome</keyword>
<keyword evidence="1" id="KW-0732">Signal</keyword>
<name>A0A3G3K3M3_9BACL</name>
<dbReference type="KEGG" id="coh:EAV92_22675"/>
<dbReference type="Proteomes" id="UP000269097">
    <property type="component" value="Chromosome"/>
</dbReference>
<protein>
    <submittedName>
        <fullName evidence="2">Uncharacterized protein</fullName>
    </submittedName>
</protein>
<dbReference type="EMBL" id="CP033433">
    <property type="protein sequence ID" value="AYQ75106.1"/>
    <property type="molecule type" value="Genomic_DNA"/>
</dbReference>
<organism evidence="2 3">
    <name type="scientific">Cohnella candidum</name>
    <dbReference type="NCBI Taxonomy" id="2674991"/>
    <lineage>
        <taxon>Bacteria</taxon>
        <taxon>Bacillati</taxon>
        <taxon>Bacillota</taxon>
        <taxon>Bacilli</taxon>
        <taxon>Bacillales</taxon>
        <taxon>Paenibacillaceae</taxon>
        <taxon>Cohnella</taxon>
    </lineage>
</organism>